<dbReference type="CDD" id="cd00371">
    <property type="entry name" value="HMA"/>
    <property type="match status" value="1"/>
</dbReference>
<proteinExistence type="predicted"/>
<dbReference type="InterPro" id="IPR036163">
    <property type="entry name" value="HMA_dom_sf"/>
</dbReference>
<dbReference type="Gene3D" id="3.30.70.100">
    <property type="match status" value="1"/>
</dbReference>
<dbReference type="EMBL" id="JBJDQH010000001">
    <property type="protein sequence ID" value="MFK4263835.1"/>
    <property type="molecule type" value="Genomic_DNA"/>
</dbReference>
<evidence type="ECO:0000259" key="1">
    <source>
        <dbReference type="PROSITE" id="PS50846"/>
    </source>
</evidence>
<dbReference type="Proteomes" id="UP001620295">
    <property type="component" value="Unassembled WGS sequence"/>
</dbReference>
<comment type="caution">
    <text evidence="2">The sequence shown here is derived from an EMBL/GenBank/DDBJ whole genome shotgun (WGS) entry which is preliminary data.</text>
</comment>
<keyword evidence="3" id="KW-1185">Reference proteome</keyword>
<reference evidence="2 3" key="1">
    <citation type="submission" date="2024-11" db="EMBL/GenBank/DDBJ databases">
        <title>The Natural Products Discovery Center: Release of the First 8490 Sequenced Strains for Exploring Actinobacteria Biosynthetic Diversity.</title>
        <authorList>
            <person name="Kalkreuter E."/>
            <person name="Kautsar S.A."/>
            <person name="Yang D."/>
            <person name="Bader C.D."/>
            <person name="Teijaro C.N."/>
            <person name="Fluegel L."/>
            <person name="Davis C.M."/>
            <person name="Simpson J.R."/>
            <person name="Lauterbach L."/>
            <person name="Steele A.D."/>
            <person name="Gui C."/>
            <person name="Meng S."/>
            <person name="Li G."/>
            <person name="Viehrig K."/>
            <person name="Ye F."/>
            <person name="Su P."/>
            <person name="Kiefer A.F."/>
            <person name="Nichols A."/>
            <person name="Cepeda A.J."/>
            <person name="Yan W."/>
            <person name="Fan B."/>
            <person name="Jiang Y."/>
            <person name="Adhikari A."/>
            <person name="Zheng C.-J."/>
            <person name="Schuster L."/>
            <person name="Cowan T.M."/>
            <person name="Smanski M.J."/>
            <person name="Chevrette M.G."/>
            <person name="De Carvalho L.P.S."/>
            <person name="Shen B."/>
        </authorList>
    </citation>
    <scope>NUCLEOTIDE SEQUENCE [LARGE SCALE GENOMIC DNA]</scope>
    <source>
        <strain evidence="2 3">NPDC020863</strain>
    </source>
</reference>
<dbReference type="RefSeq" id="WP_358646344.1">
    <property type="nucleotide sequence ID" value="NZ_JBFACG010000006.1"/>
</dbReference>
<evidence type="ECO:0000313" key="3">
    <source>
        <dbReference type="Proteomes" id="UP001620295"/>
    </source>
</evidence>
<feature type="domain" description="HMA" evidence="1">
    <location>
        <begin position="15"/>
        <end position="83"/>
    </location>
</feature>
<dbReference type="PROSITE" id="PS50846">
    <property type="entry name" value="HMA_2"/>
    <property type="match status" value="1"/>
</dbReference>
<dbReference type="SUPFAM" id="SSF55008">
    <property type="entry name" value="HMA, heavy metal-associated domain"/>
    <property type="match status" value="1"/>
</dbReference>
<accession>A0ABW8LFS0</accession>
<dbReference type="Pfam" id="PF00403">
    <property type="entry name" value="HMA"/>
    <property type="match status" value="1"/>
</dbReference>
<dbReference type="InterPro" id="IPR006121">
    <property type="entry name" value="HMA_dom"/>
</dbReference>
<sequence>MSDCCTPGGSCHTTSTTSYRVEGVGSAHCQGVVAKAVGALDDVKNVEVEIGTGLVTVTTASKPDAAFDQLLAKTVDEAGYGFAGRVAAANA</sequence>
<protein>
    <submittedName>
        <fullName evidence="2">Heavy-metal-associated domain-containing protein</fullName>
    </submittedName>
</protein>
<name>A0ABW8LFS0_9ACTN</name>
<organism evidence="2 3">
    <name type="scientific">Streptomyces milbemycinicus</name>
    <dbReference type="NCBI Taxonomy" id="476552"/>
    <lineage>
        <taxon>Bacteria</taxon>
        <taxon>Bacillati</taxon>
        <taxon>Actinomycetota</taxon>
        <taxon>Actinomycetes</taxon>
        <taxon>Kitasatosporales</taxon>
        <taxon>Streptomycetaceae</taxon>
        <taxon>Streptomyces</taxon>
    </lineage>
</organism>
<evidence type="ECO:0000313" key="2">
    <source>
        <dbReference type="EMBL" id="MFK4263835.1"/>
    </source>
</evidence>
<gene>
    <name evidence="2" type="ORF">ACI2L5_02690</name>
</gene>